<evidence type="ECO:0000313" key="5">
    <source>
        <dbReference type="EMBL" id="WOO84853.1"/>
    </source>
</evidence>
<keyword evidence="3 4" id="KW-0131">Cell cycle</keyword>
<dbReference type="EMBL" id="CP086719">
    <property type="protein sequence ID" value="WOO84853.1"/>
    <property type="molecule type" value="Genomic_DNA"/>
</dbReference>
<dbReference type="AlphaFoldDB" id="A0AAF1BTJ1"/>
<dbReference type="SUPFAM" id="SSF55637">
    <property type="entry name" value="Cell cycle regulatory proteins"/>
    <property type="match status" value="1"/>
</dbReference>
<evidence type="ECO:0000313" key="6">
    <source>
        <dbReference type="Proteomes" id="UP000827549"/>
    </source>
</evidence>
<dbReference type="GO" id="GO:0016538">
    <property type="term" value="F:cyclin-dependent protein serine/threonine kinase regulator activity"/>
    <property type="evidence" value="ECO:0007669"/>
    <property type="project" value="InterPro"/>
</dbReference>
<dbReference type="PRINTS" id="PR00296">
    <property type="entry name" value="CYCLINKINASE"/>
</dbReference>
<comment type="similarity">
    <text evidence="1 4">Belongs to the CKS family.</text>
</comment>
<dbReference type="Gene3D" id="3.30.170.10">
    <property type="entry name" value="Cyclin-dependent kinase, regulatory subunit"/>
    <property type="match status" value="1"/>
</dbReference>
<dbReference type="GO" id="GO:0051301">
    <property type="term" value="P:cell division"/>
    <property type="evidence" value="ECO:0007669"/>
    <property type="project" value="UniProtKB-UniRule"/>
</dbReference>
<dbReference type="Proteomes" id="UP000827549">
    <property type="component" value="Chromosome 6"/>
</dbReference>
<protein>
    <recommendedName>
        <fullName evidence="4">Cyclin-dependent kinases regulatory subunit</fullName>
    </recommendedName>
</protein>
<evidence type="ECO:0000256" key="4">
    <source>
        <dbReference type="RuleBase" id="RU311113"/>
    </source>
</evidence>
<organism evidence="5 6">
    <name type="scientific">Vanrija pseudolonga</name>
    <dbReference type="NCBI Taxonomy" id="143232"/>
    <lineage>
        <taxon>Eukaryota</taxon>
        <taxon>Fungi</taxon>
        <taxon>Dikarya</taxon>
        <taxon>Basidiomycota</taxon>
        <taxon>Agaricomycotina</taxon>
        <taxon>Tremellomycetes</taxon>
        <taxon>Trichosporonales</taxon>
        <taxon>Trichosporonaceae</taxon>
        <taxon>Vanrija</taxon>
    </lineage>
</organism>
<sequence length="125" mass="14499">MSKPAKSYNPDEKRRAIEQYHEKINYSNRYSDDEWEYRHTPRTPTCLMADTSRQLPKPLAKFVPPGILAEEVWRGLGIRQSPGWEMYMRHEPHVLLFRRPRNYDQLHPPLGGSAAAARLVNGGAK</sequence>
<keyword evidence="2 4" id="KW-0132">Cell division</keyword>
<evidence type="ECO:0000256" key="2">
    <source>
        <dbReference type="ARBA" id="ARBA00022618"/>
    </source>
</evidence>
<dbReference type="InterPro" id="IPR036858">
    <property type="entry name" value="Cyclin-dep_kinase_reg-sub_sf"/>
</dbReference>
<keyword evidence="6" id="KW-1185">Reference proteome</keyword>
<dbReference type="RefSeq" id="XP_062630879.1">
    <property type="nucleotide sequence ID" value="XM_062774895.1"/>
</dbReference>
<comment type="function">
    <text evidence="4">Binds to the catalytic subunit of the cyclin dependent kinases and is essential for their biological function.</text>
</comment>
<dbReference type="SMART" id="SM01084">
    <property type="entry name" value="CKS"/>
    <property type="match status" value="1"/>
</dbReference>
<gene>
    <name evidence="5" type="primary">CKS1_1</name>
    <name evidence="5" type="ORF">LOC62_06G008367</name>
</gene>
<dbReference type="GeneID" id="87811533"/>
<reference evidence="5" key="1">
    <citation type="submission" date="2023-10" db="EMBL/GenBank/DDBJ databases">
        <authorList>
            <person name="Noh H."/>
        </authorList>
    </citation>
    <scope>NUCLEOTIDE SEQUENCE</scope>
    <source>
        <strain evidence="5">DUCC4014</strain>
    </source>
</reference>
<evidence type="ECO:0000256" key="1">
    <source>
        <dbReference type="ARBA" id="ARBA00007782"/>
    </source>
</evidence>
<dbReference type="PANTHER" id="PTHR23415">
    <property type="entry name" value="CYCLIN-DEPENDENT KINASES REGULATORY SUBUNIT/60S RIBOSOME SUBUNIT BIOGENESIS PROTEIN NIP7"/>
    <property type="match status" value="1"/>
</dbReference>
<accession>A0AAF1BTJ1</accession>
<proteinExistence type="inferred from homology"/>
<name>A0AAF1BTJ1_9TREE</name>
<dbReference type="Pfam" id="PF01111">
    <property type="entry name" value="CKS"/>
    <property type="match status" value="1"/>
</dbReference>
<evidence type="ECO:0000256" key="3">
    <source>
        <dbReference type="ARBA" id="ARBA00023306"/>
    </source>
</evidence>
<dbReference type="InterPro" id="IPR000789">
    <property type="entry name" value="Cyclin-dep_kinase_reg-sub"/>
</dbReference>